<name>A0ABX1LWP7_9CYAN</name>
<sequence>MTPVQLERTQKMLTEPQFRLFFRLSKMRDWLGELYLEFILSQDEIEYIYHSETNICNQTNKDQDKRSPYLMR</sequence>
<comment type="caution">
    <text evidence="1">The sequence shown here is derived from an EMBL/GenBank/DDBJ whole genome shotgun (WGS) entry which is preliminary data.</text>
</comment>
<dbReference type="EMBL" id="JAAVJL010000003">
    <property type="protein sequence ID" value="NMF60589.1"/>
    <property type="molecule type" value="Genomic_DNA"/>
</dbReference>
<proteinExistence type="predicted"/>
<gene>
    <name evidence="1" type="ORF">HC246_21800</name>
</gene>
<organism evidence="1 2">
    <name type="scientific">Pseudanabaena yagii GIHE-NHR1</name>
    <dbReference type="NCBI Taxonomy" id="2722753"/>
    <lineage>
        <taxon>Bacteria</taxon>
        <taxon>Bacillati</taxon>
        <taxon>Cyanobacteriota</taxon>
        <taxon>Cyanophyceae</taxon>
        <taxon>Pseudanabaenales</taxon>
        <taxon>Pseudanabaenaceae</taxon>
        <taxon>Pseudanabaena</taxon>
        <taxon>Pseudanabaena yagii</taxon>
    </lineage>
</organism>
<reference evidence="1 2" key="1">
    <citation type="submission" date="2020-03" db="EMBL/GenBank/DDBJ databases">
        <title>Draft Genome Sequence of 2-Methylisoborneol Producing Pseudanabaena yagii Strain GIHE-NHR1 Isolated from North Han River in South Korea.</title>
        <authorList>
            <person name="Jeong J."/>
        </authorList>
    </citation>
    <scope>NUCLEOTIDE SEQUENCE [LARGE SCALE GENOMIC DNA]</scope>
    <source>
        <strain evidence="1 2">GIHE-NHR1</strain>
    </source>
</reference>
<dbReference type="RefSeq" id="WP_169365525.1">
    <property type="nucleotide sequence ID" value="NZ_JAAVJL010000003.1"/>
</dbReference>
<accession>A0ABX1LWP7</accession>
<dbReference type="Proteomes" id="UP000738376">
    <property type="component" value="Unassembled WGS sequence"/>
</dbReference>
<keyword evidence="2" id="KW-1185">Reference proteome</keyword>
<evidence type="ECO:0000313" key="1">
    <source>
        <dbReference type="EMBL" id="NMF60589.1"/>
    </source>
</evidence>
<evidence type="ECO:0000313" key="2">
    <source>
        <dbReference type="Proteomes" id="UP000738376"/>
    </source>
</evidence>
<protein>
    <submittedName>
        <fullName evidence="1">Uncharacterized protein</fullName>
    </submittedName>
</protein>